<dbReference type="InterPro" id="IPR040177">
    <property type="entry name" value="SLC30A9"/>
</dbReference>
<dbReference type="EMBL" id="AP027732">
    <property type="protein sequence ID" value="BDZ51796.1"/>
    <property type="molecule type" value="Genomic_DNA"/>
</dbReference>
<reference evidence="9" key="1">
    <citation type="journal article" date="2019" name="Int. J. Syst. Evol. Microbiol.">
        <title>The Global Catalogue of Microorganisms (GCM) 10K type strain sequencing project: providing services to taxonomists for standard genome sequencing and annotation.</title>
        <authorList>
            <consortium name="The Broad Institute Genomics Platform"/>
            <consortium name="The Broad Institute Genome Sequencing Center for Infectious Disease"/>
            <person name="Wu L."/>
            <person name="Ma J."/>
        </authorList>
    </citation>
    <scope>NUCLEOTIDE SEQUENCE [LARGE SCALE GENOMIC DNA]</scope>
    <source>
        <strain evidence="9">NBRC 108728</strain>
    </source>
</reference>
<dbReference type="PANTHER" id="PTHR13414">
    <property type="entry name" value="HUEL-CATION TRANSPORTER"/>
    <property type="match status" value="1"/>
</dbReference>
<gene>
    <name evidence="8" type="ORF">GCM10025867_40370</name>
</gene>
<dbReference type="InterPro" id="IPR058533">
    <property type="entry name" value="Cation_efflux_TM"/>
</dbReference>
<feature type="transmembrane region" description="Helical" evidence="6">
    <location>
        <begin position="73"/>
        <end position="95"/>
    </location>
</feature>
<proteinExistence type="predicted"/>
<sequence length="204" mass="21496">MVLVIAMGLEGFSLRTALREARPHKGDQGWFRFIRRAKAPELPVLLLEDTAALTGLVLAFIGVGLTVLTGNSLFDALGTVLIGVLLILVAIILGVETKSLLVGEGASSEDTAAIRNAITAGPEVESIIHMKTLYLGPDELLVAVKVAMGGKQLLADVAASINSVEARVRAAVPLARVIYVEPDVWVEPGSPQPTTEAIVVRSVD</sequence>
<dbReference type="Pfam" id="PF01545">
    <property type="entry name" value="Cation_efflux"/>
    <property type="match status" value="1"/>
</dbReference>
<dbReference type="InterPro" id="IPR036837">
    <property type="entry name" value="Cation_efflux_CTD_sf"/>
</dbReference>
<evidence type="ECO:0000313" key="8">
    <source>
        <dbReference type="EMBL" id="BDZ51796.1"/>
    </source>
</evidence>
<name>A0ABM8GTJ2_9MICO</name>
<organism evidence="8 9">
    <name type="scientific">Frondihabitans sucicola</name>
    <dbReference type="NCBI Taxonomy" id="1268041"/>
    <lineage>
        <taxon>Bacteria</taxon>
        <taxon>Bacillati</taxon>
        <taxon>Actinomycetota</taxon>
        <taxon>Actinomycetes</taxon>
        <taxon>Micrococcales</taxon>
        <taxon>Microbacteriaceae</taxon>
        <taxon>Frondihabitans</taxon>
    </lineage>
</organism>
<dbReference type="SUPFAM" id="SSF160240">
    <property type="entry name" value="Cation efflux protein cytoplasmic domain-like"/>
    <property type="match status" value="1"/>
</dbReference>
<keyword evidence="5 6" id="KW-0472">Membrane</keyword>
<keyword evidence="9" id="KW-1185">Reference proteome</keyword>
<protein>
    <recommendedName>
        <fullName evidence="7">Cation efflux protein transmembrane domain-containing protein</fullName>
    </recommendedName>
</protein>
<evidence type="ECO:0000256" key="1">
    <source>
        <dbReference type="ARBA" id="ARBA00004141"/>
    </source>
</evidence>
<feature type="domain" description="Cation efflux protein transmembrane" evidence="7">
    <location>
        <begin position="2"/>
        <end position="101"/>
    </location>
</feature>
<evidence type="ECO:0000256" key="4">
    <source>
        <dbReference type="ARBA" id="ARBA00022989"/>
    </source>
</evidence>
<keyword evidence="2" id="KW-0813">Transport</keyword>
<keyword evidence="3 6" id="KW-0812">Transmembrane</keyword>
<evidence type="ECO:0000256" key="5">
    <source>
        <dbReference type="ARBA" id="ARBA00023136"/>
    </source>
</evidence>
<evidence type="ECO:0000256" key="2">
    <source>
        <dbReference type="ARBA" id="ARBA00022448"/>
    </source>
</evidence>
<evidence type="ECO:0000259" key="7">
    <source>
        <dbReference type="Pfam" id="PF01545"/>
    </source>
</evidence>
<dbReference type="InterPro" id="IPR027469">
    <property type="entry name" value="Cation_efflux_TMD_sf"/>
</dbReference>
<evidence type="ECO:0000256" key="3">
    <source>
        <dbReference type="ARBA" id="ARBA00022692"/>
    </source>
</evidence>
<dbReference type="SUPFAM" id="SSF161111">
    <property type="entry name" value="Cation efflux protein transmembrane domain-like"/>
    <property type="match status" value="1"/>
</dbReference>
<keyword evidence="4 6" id="KW-1133">Transmembrane helix</keyword>
<evidence type="ECO:0000256" key="6">
    <source>
        <dbReference type="SAM" id="Phobius"/>
    </source>
</evidence>
<feature type="transmembrane region" description="Helical" evidence="6">
    <location>
        <begin position="42"/>
        <end position="67"/>
    </location>
</feature>
<evidence type="ECO:0000313" key="9">
    <source>
        <dbReference type="Proteomes" id="UP001321486"/>
    </source>
</evidence>
<dbReference type="Gene3D" id="1.20.1510.10">
    <property type="entry name" value="Cation efflux protein transmembrane domain"/>
    <property type="match status" value="1"/>
</dbReference>
<dbReference type="PANTHER" id="PTHR13414:SF9">
    <property type="entry name" value="PROTON-COUPLED ZINC ANTIPORTER SLC30A9, MITOCHONDRIAL"/>
    <property type="match status" value="1"/>
</dbReference>
<dbReference type="Proteomes" id="UP001321486">
    <property type="component" value="Chromosome"/>
</dbReference>
<comment type="subcellular location">
    <subcellularLocation>
        <location evidence="1">Membrane</location>
        <topology evidence="1">Multi-pass membrane protein</topology>
    </subcellularLocation>
</comment>
<accession>A0ABM8GTJ2</accession>